<sequence>MPLRVLLAKEKYPERWESDIKEMESHEMKRKDTDVWRVEQVNVVEFLHKVCKLQDRFSQELIHFVCGVLEINAFAAHNRYGFEMRCLYPRTALLSHSCVPNVRHSIFMKSDSNDDYQIYVRAATKLDKGQELLLSYTHTLAPTLFRRAHLREGKFFDCSCPRCADPTELGTNLSSLKCSKCDNGWVVSSSPLDENAHWQCTHCEFVTKGESVMRVFRIIQKEIDELDYSENQDPIAIREAFIKKYRSVLHPSHALILTVKYSLTQLYGRAVGYLFDDLPDIILERKIDLCRQLLKVADVIKPGYSRQRGWNLYELHAPIIIFSRNLFSYKEIDEKGLRIRLEEAAKYLEESATILAMEDPQSAEGVTAKIAFESLNELKNSINSLPK</sequence>
<accession>A0AAW2HYF3</accession>
<dbReference type="InterPro" id="IPR053010">
    <property type="entry name" value="SET_SmydA-8"/>
</dbReference>
<dbReference type="EMBL" id="JARGDH010000002">
    <property type="protein sequence ID" value="KAL0274889.1"/>
    <property type="molecule type" value="Genomic_DNA"/>
</dbReference>
<organism evidence="2">
    <name type="scientific">Menopon gallinae</name>
    <name type="common">poultry shaft louse</name>
    <dbReference type="NCBI Taxonomy" id="328185"/>
    <lineage>
        <taxon>Eukaryota</taxon>
        <taxon>Metazoa</taxon>
        <taxon>Ecdysozoa</taxon>
        <taxon>Arthropoda</taxon>
        <taxon>Hexapoda</taxon>
        <taxon>Insecta</taxon>
        <taxon>Pterygota</taxon>
        <taxon>Neoptera</taxon>
        <taxon>Paraneoptera</taxon>
        <taxon>Psocodea</taxon>
        <taxon>Troctomorpha</taxon>
        <taxon>Phthiraptera</taxon>
        <taxon>Amblycera</taxon>
        <taxon>Menoponidae</taxon>
        <taxon>Menopon</taxon>
    </lineage>
</organism>
<dbReference type="InterPro" id="IPR046341">
    <property type="entry name" value="SET_dom_sf"/>
</dbReference>
<comment type="caution">
    <text evidence="2">The sequence shown here is derived from an EMBL/GenBank/DDBJ whole genome shotgun (WGS) entry which is preliminary data.</text>
</comment>
<protein>
    <recommendedName>
        <fullName evidence="1">SET domain-containing protein</fullName>
    </recommendedName>
</protein>
<feature type="domain" description="SET" evidence="1">
    <location>
        <begin position="57"/>
        <end position="136"/>
    </location>
</feature>
<gene>
    <name evidence="2" type="ORF">PYX00_002919</name>
</gene>
<dbReference type="InterPro" id="IPR011990">
    <property type="entry name" value="TPR-like_helical_dom_sf"/>
</dbReference>
<dbReference type="GO" id="GO:0008170">
    <property type="term" value="F:N-methyltransferase activity"/>
    <property type="evidence" value="ECO:0007669"/>
    <property type="project" value="UniProtKB-ARBA"/>
</dbReference>
<dbReference type="GO" id="GO:0008757">
    <property type="term" value="F:S-adenosylmethionine-dependent methyltransferase activity"/>
    <property type="evidence" value="ECO:0007669"/>
    <property type="project" value="UniProtKB-ARBA"/>
</dbReference>
<dbReference type="AlphaFoldDB" id="A0AAW2HYF3"/>
<dbReference type="Gene3D" id="2.170.270.10">
    <property type="entry name" value="SET domain"/>
    <property type="match status" value="1"/>
</dbReference>
<name>A0AAW2HYF3_9NEOP</name>
<dbReference type="CDD" id="cd20071">
    <property type="entry name" value="SET_SMYD"/>
    <property type="match status" value="1"/>
</dbReference>
<proteinExistence type="predicted"/>
<dbReference type="GO" id="GO:0008276">
    <property type="term" value="F:protein methyltransferase activity"/>
    <property type="evidence" value="ECO:0007669"/>
    <property type="project" value="UniProtKB-ARBA"/>
</dbReference>
<dbReference type="SUPFAM" id="SSF82199">
    <property type="entry name" value="SET domain"/>
    <property type="match status" value="1"/>
</dbReference>
<reference evidence="2" key="1">
    <citation type="journal article" date="2024" name="Gigascience">
        <title>Chromosome-level genome of the poultry shaft louse Menopon gallinae provides insight into the host-switching and adaptive evolution of parasitic lice.</title>
        <authorList>
            <person name="Xu Y."/>
            <person name="Ma L."/>
            <person name="Liu S."/>
            <person name="Liang Y."/>
            <person name="Liu Q."/>
            <person name="He Z."/>
            <person name="Tian L."/>
            <person name="Duan Y."/>
            <person name="Cai W."/>
            <person name="Li H."/>
            <person name="Song F."/>
        </authorList>
    </citation>
    <scope>NUCLEOTIDE SEQUENCE</scope>
    <source>
        <strain evidence="2">Cailab_2023a</strain>
    </source>
</reference>
<dbReference type="PANTHER" id="PTHR46455:SF7">
    <property type="entry name" value="RE12806P"/>
    <property type="match status" value="1"/>
</dbReference>
<dbReference type="InterPro" id="IPR001214">
    <property type="entry name" value="SET_dom"/>
</dbReference>
<evidence type="ECO:0000259" key="1">
    <source>
        <dbReference type="Pfam" id="PF00856"/>
    </source>
</evidence>
<dbReference type="PANTHER" id="PTHR46455">
    <property type="entry name" value="SET AND MYND DOMAIN CONTAINING, ARTHROPOD-SPECIFIC, MEMBER 4, ISOFORM A"/>
    <property type="match status" value="1"/>
</dbReference>
<evidence type="ECO:0000313" key="2">
    <source>
        <dbReference type="EMBL" id="KAL0274889.1"/>
    </source>
</evidence>
<dbReference type="Gene3D" id="1.25.40.10">
    <property type="entry name" value="Tetratricopeptide repeat domain"/>
    <property type="match status" value="1"/>
</dbReference>
<dbReference type="Pfam" id="PF00856">
    <property type="entry name" value="SET"/>
    <property type="match status" value="1"/>
</dbReference>